<name>A0ABU6ZKI0_9FABA</name>
<evidence type="ECO:0000313" key="2">
    <source>
        <dbReference type="Proteomes" id="UP001341840"/>
    </source>
</evidence>
<organism evidence="1 2">
    <name type="scientific">Stylosanthes scabra</name>
    <dbReference type="NCBI Taxonomy" id="79078"/>
    <lineage>
        <taxon>Eukaryota</taxon>
        <taxon>Viridiplantae</taxon>
        <taxon>Streptophyta</taxon>
        <taxon>Embryophyta</taxon>
        <taxon>Tracheophyta</taxon>
        <taxon>Spermatophyta</taxon>
        <taxon>Magnoliopsida</taxon>
        <taxon>eudicotyledons</taxon>
        <taxon>Gunneridae</taxon>
        <taxon>Pentapetalae</taxon>
        <taxon>rosids</taxon>
        <taxon>fabids</taxon>
        <taxon>Fabales</taxon>
        <taxon>Fabaceae</taxon>
        <taxon>Papilionoideae</taxon>
        <taxon>50 kb inversion clade</taxon>
        <taxon>dalbergioids sensu lato</taxon>
        <taxon>Dalbergieae</taxon>
        <taxon>Pterocarpus clade</taxon>
        <taxon>Stylosanthes</taxon>
    </lineage>
</organism>
<protein>
    <submittedName>
        <fullName evidence="1">Uncharacterized protein</fullName>
    </submittedName>
</protein>
<reference evidence="1 2" key="1">
    <citation type="journal article" date="2023" name="Plants (Basel)">
        <title>Bridging the Gap: Combining Genomics and Transcriptomics Approaches to Understand Stylosanthes scabra, an Orphan Legume from the Brazilian Caatinga.</title>
        <authorList>
            <person name="Ferreira-Neto J.R.C."/>
            <person name="da Silva M.D."/>
            <person name="Binneck E."/>
            <person name="de Melo N.F."/>
            <person name="da Silva R.H."/>
            <person name="de Melo A.L.T.M."/>
            <person name="Pandolfi V."/>
            <person name="Bustamante F.O."/>
            <person name="Brasileiro-Vidal A.C."/>
            <person name="Benko-Iseppon A.M."/>
        </authorList>
    </citation>
    <scope>NUCLEOTIDE SEQUENCE [LARGE SCALE GENOMIC DNA]</scope>
    <source>
        <tissue evidence="1">Leaves</tissue>
    </source>
</reference>
<accession>A0ABU6ZKI0</accession>
<sequence>MRKVGTLWPLCLESSSLDQPAIKDQDLKIPDSTKETKYETTIVKEEREAKEILDANFIADYSAKLRVNGVTGSVEWLGPPVELRGLVSREATVLK</sequence>
<comment type="caution">
    <text evidence="1">The sequence shown here is derived from an EMBL/GenBank/DDBJ whole genome shotgun (WGS) entry which is preliminary data.</text>
</comment>
<evidence type="ECO:0000313" key="1">
    <source>
        <dbReference type="EMBL" id="MED6222451.1"/>
    </source>
</evidence>
<dbReference type="EMBL" id="JASCZI010272492">
    <property type="protein sequence ID" value="MED6222451.1"/>
    <property type="molecule type" value="Genomic_DNA"/>
</dbReference>
<dbReference type="Proteomes" id="UP001341840">
    <property type="component" value="Unassembled WGS sequence"/>
</dbReference>
<gene>
    <name evidence="1" type="ORF">PIB30_064600</name>
</gene>
<keyword evidence="2" id="KW-1185">Reference proteome</keyword>
<proteinExistence type="predicted"/>